<dbReference type="EMBL" id="BMMX01000018">
    <property type="protein sequence ID" value="GGL00735.1"/>
    <property type="molecule type" value="Genomic_DNA"/>
</dbReference>
<evidence type="ECO:0000256" key="1">
    <source>
        <dbReference type="ARBA" id="ARBA00004651"/>
    </source>
</evidence>
<keyword evidence="5 7" id="KW-1133">Transmembrane helix</keyword>
<feature type="transmembrane region" description="Helical" evidence="7">
    <location>
        <begin position="94"/>
        <end position="113"/>
    </location>
</feature>
<evidence type="ECO:0000256" key="7">
    <source>
        <dbReference type="RuleBase" id="RU363032"/>
    </source>
</evidence>
<keyword evidence="4 7" id="KW-0812">Transmembrane</keyword>
<keyword evidence="2 7" id="KW-0813">Transport</keyword>
<comment type="subcellular location">
    <subcellularLocation>
        <location evidence="1 7">Cell membrane</location>
        <topology evidence="1 7">Multi-pass membrane protein</topology>
    </subcellularLocation>
</comment>
<sequence length="256" mass="27348">MTRRWWTAALPPVVVGVALLVAWELTVTLGRIAPFIVPAPSAIWRELVAQRVNVWEASLASGANALIGLVGGTVAGVLAALAASRFRPLAEVSLPFAAVLNALPIIALAPILNNMFESTSSVPRRLVAGIIVFFPVFINTLRGLREVNPLHRELLDSYGAGGWTFARKVRLPGALPHLFTGLRQASSLAVIAAVVAEYFGGLQNGLGSRITSAASFTAYPRAWAFVVGACLLGLVFYLSALLLERLAMPWKSRLIT</sequence>
<proteinExistence type="inferred from homology"/>
<reference evidence="9" key="1">
    <citation type="journal article" date="2014" name="Int. J. Syst. Evol. Microbiol.">
        <title>Complete genome sequence of Corynebacterium casei LMG S-19264T (=DSM 44701T), isolated from a smear-ripened cheese.</title>
        <authorList>
            <consortium name="US DOE Joint Genome Institute (JGI-PGF)"/>
            <person name="Walter F."/>
            <person name="Albersmeier A."/>
            <person name="Kalinowski J."/>
            <person name="Ruckert C."/>
        </authorList>
    </citation>
    <scope>NUCLEOTIDE SEQUENCE</scope>
    <source>
        <strain evidence="9">CGMCC 4.7299</strain>
    </source>
</reference>
<dbReference type="SUPFAM" id="SSF161098">
    <property type="entry name" value="MetI-like"/>
    <property type="match status" value="1"/>
</dbReference>
<keyword evidence="10" id="KW-1185">Reference proteome</keyword>
<evidence type="ECO:0000256" key="4">
    <source>
        <dbReference type="ARBA" id="ARBA00022692"/>
    </source>
</evidence>
<evidence type="ECO:0000256" key="2">
    <source>
        <dbReference type="ARBA" id="ARBA00022448"/>
    </source>
</evidence>
<keyword evidence="3" id="KW-1003">Cell membrane</keyword>
<name>A0A8J3FPN8_9ACTN</name>
<evidence type="ECO:0000259" key="8">
    <source>
        <dbReference type="PROSITE" id="PS50928"/>
    </source>
</evidence>
<dbReference type="GO" id="GO:0005886">
    <property type="term" value="C:plasma membrane"/>
    <property type="evidence" value="ECO:0007669"/>
    <property type="project" value="UniProtKB-SubCell"/>
</dbReference>
<dbReference type="Proteomes" id="UP000656042">
    <property type="component" value="Unassembled WGS sequence"/>
</dbReference>
<evidence type="ECO:0000256" key="3">
    <source>
        <dbReference type="ARBA" id="ARBA00022475"/>
    </source>
</evidence>
<evidence type="ECO:0000256" key="5">
    <source>
        <dbReference type="ARBA" id="ARBA00022989"/>
    </source>
</evidence>
<dbReference type="InterPro" id="IPR035906">
    <property type="entry name" value="MetI-like_sf"/>
</dbReference>
<feature type="domain" description="ABC transmembrane type-1" evidence="8">
    <location>
        <begin position="54"/>
        <end position="244"/>
    </location>
</feature>
<evidence type="ECO:0000313" key="10">
    <source>
        <dbReference type="Proteomes" id="UP000656042"/>
    </source>
</evidence>
<dbReference type="CDD" id="cd06261">
    <property type="entry name" value="TM_PBP2"/>
    <property type="match status" value="1"/>
</dbReference>
<dbReference type="Gene3D" id="1.10.3720.10">
    <property type="entry name" value="MetI-like"/>
    <property type="match status" value="1"/>
</dbReference>
<dbReference type="InterPro" id="IPR000515">
    <property type="entry name" value="MetI-like"/>
</dbReference>
<dbReference type="AlphaFoldDB" id="A0A8J3FPN8"/>
<comment type="similarity">
    <text evidence="7">Belongs to the binding-protein-dependent transport system permease family.</text>
</comment>
<feature type="transmembrane region" description="Helical" evidence="7">
    <location>
        <begin position="185"/>
        <end position="202"/>
    </location>
</feature>
<dbReference type="PANTHER" id="PTHR30151:SF0">
    <property type="entry name" value="ABC TRANSPORTER PERMEASE PROTEIN MJ0413-RELATED"/>
    <property type="match status" value="1"/>
</dbReference>
<dbReference type="Pfam" id="PF00528">
    <property type="entry name" value="BPD_transp_1"/>
    <property type="match status" value="1"/>
</dbReference>
<feature type="transmembrane region" description="Helical" evidence="7">
    <location>
        <begin position="222"/>
        <end position="243"/>
    </location>
</feature>
<accession>A0A8J3FPN8</accession>
<organism evidence="9 10">
    <name type="scientific">Mangrovihabitans endophyticus</name>
    <dbReference type="NCBI Taxonomy" id="1751298"/>
    <lineage>
        <taxon>Bacteria</taxon>
        <taxon>Bacillati</taxon>
        <taxon>Actinomycetota</taxon>
        <taxon>Actinomycetes</taxon>
        <taxon>Micromonosporales</taxon>
        <taxon>Micromonosporaceae</taxon>
        <taxon>Mangrovihabitans</taxon>
    </lineage>
</organism>
<dbReference type="PROSITE" id="PS50928">
    <property type="entry name" value="ABC_TM1"/>
    <property type="match status" value="1"/>
</dbReference>
<keyword evidence="6 7" id="KW-0472">Membrane</keyword>
<gene>
    <name evidence="9" type="ORF">GCM10012284_39090</name>
</gene>
<evidence type="ECO:0000256" key="6">
    <source>
        <dbReference type="ARBA" id="ARBA00023136"/>
    </source>
</evidence>
<dbReference type="PANTHER" id="PTHR30151">
    <property type="entry name" value="ALKANE SULFONATE ABC TRANSPORTER-RELATED, MEMBRANE SUBUNIT"/>
    <property type="match status" value="1"/>
</dbReference>
<dbReference type="RefSeq" id="WP_229715972.1">
    <property type="nucleotide sequence ID" value="NZ_BMMX01000018.1"/>
</dbReference>
<feature type="transmembrane region" description="Helical" evidence="7">
    <location>
        <begin position="57"/>
        <end position="82"/>
    </location>
</feature>
<evidence type="ECO:0000313" key="9">
    <source>
        <dbReference type="EMBL" id="GGL00735.1"/>
    </source>
</evidence>
<protein>
    <submittedName>
        <fullName evidence="9">ABC transporter permease</fullName>
    </submittedName>
</protein>
<reference evidence="9" key="2">
    <citation type="submission" date="2020-09" db="EMBL/GenBank/DDBJ databases">
        <authorList>
            <person name="Sun Q."/>
            <person name="Zhou Y."/>
        </authorList>
    </citation>
    <scope>NUCLEOTIDE SEQUENCE</scope>
    <source>
        <strain evidence="9">CGMCC 4.7299</strain>
    </source>
</reference>
<comment type="caution">
    <text evidence="9">The sequence shown here is derived from an EMBL/GenBank/DDBJ whole genome shotgun (WGS) entry which is preliminary data.</text>
</comment>
<dbReference type="GO" id="GO:0055085">
    <property type="term" value="P:transmembrane transport"/>
    <property type="evidence" value="ECO:0007669"/>
    <property type="project" value="InterPro"/>
</dbReference>
<feature type="transmembrane region" description="Helical" evidence="7">
    <location>
        <begin position="125"/>
        <end position="144"/>
    </location>
</feature>
<feature type="transmembrane region" description="Helical" evidence="7">
    <location>
        <begin position="12"/>
        <end position="37"/>
    </location>
</feature>